<reference evidence="11 12" key="1">
    <citation type="journal article" date="2024" name="Nat. Commun.">
        <title>Phylogenomics reveals the evolutionary origins of lichenization in chlorophyte algae.</title>
        <authorList>
            <person name="Puginier C."/>
            <person name="Libourel C."/>
            <person name="Otte J."/>
            <person name="Skaloud P."/>
            <person name="Haon M."/>
            <person name="Grisel S."/>
            <person name="Petersen M."/>
            <person name="Berrin J.G."/>
            <person name="Delaux P.M."/>
            <person name="Dal Grande F."/>
            <person name="Keller J."/>
        </authorList>
    </citation>
    <scope>NUCLEOTIDE SEQUENCE [LARGE SCALE GENOMIC DNA]</scope>
    <source>
        <strain evidence="11 12">SAG 2043</strain>
    </source>
</reference>
<evidence type="ECO:0000256" key="9">
    <source>
        <dbReference type="ARBA" id="ARBA00023136"/>
    </source>
</evidence>
<comment type="caution">
    <text evidence="11">The sequence shown here is derived from an EMBL/GenBank/DDBJ whole genome shotgun (WGS) entry which is preliminary data.</text>
</comment>
<name>A0AAW1P8V0_9CHLO</name>
<keyword evidence="5" id="KW-0999">Mitochondrion inner membrane</keyword>
<evidence type="ECO:0000256" key="4">
    <source>
        <dbReference type="ARBA" id="ARBA00022781"/>
    </source>
</evidence>
<comment type="similarity">
    <text evidence="2">Belongs to the ATPase epsilon chain family.</text>
</comment>
<keyword evidence="6" id="KW-0809">Transit peptide</keyword>
<evidence type="ECO:0000256" key="7">
    <source>
        <dbReference type="ARBA" id="ARBA00023065"/>
    </source>
</evidence>
<keyword evidence="12" id="KW-1185">Reference proteome</keyword>
<dbReference type="HAMAP" id="MF_00530">
    <property type="entry name" value="ATP_synth_epsil_bac"/>
    <property type="match status" value="1"/>
</dbReference>
<dbReference type="CDD" id="cd12152">
    <property type="entry name" value="F1-ATPase_delta"/>
    <property type="match status" value="1"/>
</dbReference>
<keyword evidence="9" id="KW-0472">Membrane</keyword>
<gene>
    <name evidence="11" type="ORF">WJX72_000482</name>
</gene>
<dbReference type="GO" id="GO:0045259">
    <property type="term" value="C:proton-transporting ATP synthase complex"/>
    <property type="evidence" value="ECO:0007669"/>
    <property type="project" value="InterPro"/>
</dbReference>
<evidence type="ECO:0000256" key="8">
    <source>
        <dbReference type="ARBA" id="ARBA00023128"/>
    </source>
</evidence>
<keyword evidence="7" id="KW-0406">Ion transport</keyword>
<dbReference type="InterPro" id="IPR020546">
    <property type="entry name" value="ATP_synth_F1_dsu/esu_N"/>
</dbReference>
<protein>
    <recommendedName>
        <fullName evidence="10">ATP synthase F1 complex delta/epsilon subunit N-terminal domain-containing protein</fullName>
    </recommendedName>
</protein>
<evidence type="ECO:0000259" key="10">
    <source>
        <dbReference type="Pfam" id="PF02823"/>
    </source>
</evidence>
<dbReference type="Proteomes" id="UP001489004">
    <property type="component" value="Unassembled WGS sequence"/>
</dbReference>
<accession>A0AAW1P8V0</accession>
<evidence type="ECO:0000256" key="5">
    <source>
        <dbReference type="ARBA" id="ARBA00022792"/>
    </source>
</evidence>
<sequence>MRSPGEGFGADLASDHYWLAVSTSPPGGLRCISTTAVRQEEAVKGSREEFLEQFKKVAPSNLAPPRFIGDFVPKPAKVEGTAVPEKLTFNFYVPHDTVLNKSQVDLVLLPAVTGDFGVMPGHVPTVAQLRPGVVTVHKELDKDVQKYFVSSGFAFIHADSTTELCAVEAVKLDELDVDAVRSGLQEYNAKLAAVQAKGDDYEIAAAQIGVEVYSALNSAVGG</sequence>
<dbReference type="PANTHER" id="PTHR13822">
    <property type="entry name" value="ATP SYNTHASE DELTA/EPSILON CHAIN"/>
    <property type="match status" value="1"/>
</dbReference>
<evidence type="ECO:0000256" key="1">
    <source>
        <dbReference type="ARBA" id="ARBA00004273"/>
    </source>
</evidence>
<dbReference type="InterPro" id="IPR036771">
    <property type="entry name" value="ATPsynth_dsu/esu_N"/>
</dbReference>
<dbReference type="InterPro" id="IPR001469">
    <property type="entry name" value="ATP_synth_F1_dsu/esu"/>
</dbReference>
<dbReference type="PANTHER" id="PTHR13822:SF7">
    <property type="entry name" value="ATP SYNTHASE SUBUNIT DELTA, MITOCHONDRIAL"/>
    <property type="match status" value="1"/>
</dbReference>
<dbReference type="Gene3D" id="2.60.15.10">
    <property type="entry name" value="F0F1 ATP synthase delta/epsilon subunit, N-terminal"/>
    <property type="match status" value="1"/>
</dbReference>
<dbReference type="GO" id="GO:0046933">
    <property type="term" value="F:proton-transporting ATP synthase activity, rotational mechanism"/>
    <property type="evidence" value="ECO:0007669"/>
    <property type="project" value="InterPro"/>
</dbReference>
<evidence type="ECO:0000256" key="2">
    <source>
        <dbReference type="ARBA" id="ARBA00005712"/>
    </source>
</evidence>
<keyword evidence="4" id="KW-0375">Hydrogen ion transport</keyword>
<evidence type="ECO:0000313" key="11">
    <source>
        <dbReference type="EMBL" id="KAK9809861.1"/>
    </source>
</evidence>
<evidence type="ECO:0000256" key="3">
    <source>
        <dbReference type="ARBA" id="ARBA00022448"/>
    </source>
</evidence>
<evidence type="ECO:0000313" key="12">
    <source>
        <dbReference type="Proteomes" id="UP001489004"/>
    </source>
</evidence>
<dbReference type="EMBL" id="JALJOR010000010">
    <property type="protein sequence ID" value="KAK9809861.1"/>
    <property type="molecule type" value="Genomic_DNA"/>
</dbReference>
<keyword evidence="3" id="KW-0813">Transport</keyword>
<dbReference type="AlphaFoldDB" id="A0AAW1P8V0"/>
<comment type="subcellular location">
    <subcellularLocation>
        <location evidence="1">Mitochondrion inner membrane</location>
    </subcellularLocation>
</comment>
<keyword evidence="8" id="KW-0496">Mitochondrion</keyword>
<dbReference type="Pfam" id="PF02823">
    <property type="entry name" value="ATP-synt_DE_N"/>
    <property type="match status" value="1"/>
</dbReference>
<dbReference type="GO" id="GO:0005743">
    <property type="term" value="C:mitochondrial inner membrane"/>
    <property type="evidence" value="ECO:0007669"/>
    <property type="project" value="UniProtKB-SubCell"/>
</dbReference>
<dbReference type="SUPFAM" id="SSF51344">
    <property type="entry name" value="Epsilon subunit of F1F0-ATP synthase N-terminal domain"/>
    <property type="match status" value="1"/>
</dbReference>
<proteinExistence type="inferred from homology"/>
<evidence type="ECO:0000256" key="6">
    <source>
        <dbReference type="ARBA" id="ARBA00022946"/>
    </source>
</evidence>
<organism evidence="11 12">
    <name type="scientific">[Myrmecia] bisecta</name>
    <dbReference type="NCBI Taxonomy" id="41462"/>
    <lineage>
        <taxon>Eukaryota</taxon>
        <taxon>Viridiplantae</taxon>
        <taxon>Chlorophyta</taxon>
        <taxon>core chlorophytes</taxon>
        <taxon>Trebouxiophyceae</taxon>
        <taxon>Trebouxiales</taxon>
        <taxon>Trebouxiaceae</taxon>
        <taxon>Myrmecia</taxon>
    </lineage>
</organism>
<feature type="domain" description="ATP synthase F1 complex delta/epsilon subunit N-terminal" evidence="10">
    <location>
        <begin position="88"/>
        <end position="162"/>
    </location>
</feature>